<keyword evidence="5" id="KW-1185">Reference proteome</keyword>
<dbReference type="Gene3D" id="3.40.50.620">
    <property type="entry name" value="HUPs"/>
    <property type="match status" value="1"/>
</dbReference>
<dbReference type="NCBIfam" id="TIGR00125">
    <property type="entry name" value="cyt_tran_rel"/>
    <property type="match status" value="1"/>
</dbReference>
<dbReference type="AlphaFoldDB" id="A0A5S5DLK6"/>
<dbReference type="SUPFAM" id="SSF52374">
    <property type="entry name" value="Nucleotidylyl transferase"/>
    <property type="match status" value="1"/>
</dbReference>
<evidence type="ECO:0000313" key="5">
    <source>
        <dbReference type="Proteomes" id="UP000325105"/>
    </source>
</evidence>
<dbReference type="Pfam" id="PF01467">
    <property type="entry name" value="CTP_transf_like"/>
    <property type="match status" value="1"/>
</dbReference>
<evidence type="ECO:0000259" key="3">
    <source>
        <dbReference type="Pfam" id="PF01467"/>
    </source>
</evidence>
<evidence type="ECO:0000313" key="4">
    <source>
        <dbReference type="EMBL" id="TYP96605.1"/>
    </source>
</evidence>
<evidence type="ECO:0000256" key="1">
    <source>
        <dbReference type="ARBA" id="ARBA00022679"/>
    </source>
</evidence>
<evidence type="ECO:0000256" key="2">
    <source>
        <dbReference type="ARBA" id="ARBA00022695"/>
    </source>
</evidence>
<dbReference type="Proteomes" id="UP000325105">
    <property type="component" value="Unassembled WGS sequence"/>
</dbReference>
<dbReference type="RefSeq" id="WP_148907997.1">
    <property type="nucleotide sequence ID" value="NZ_VNHX01000005.1"/>
</dbReference>
<dbReference type="PANTHER" id="PTHR43793">
    <property type="entry name" value="FAD SYNTHASE"/>
    <property type="match status" value="1"/>
</dbReference>
<protein>
    <submittedName>
        <fullName evidence="4">Glycerol-3-phosphate cytidylyltransferase</fullName>
    </submittedName>
</protein>
<proteinExistence type="predicted"/>
<comment type="caution">
    <text evidence="4">The sequence shown here is derived from an EMBL/GenBank/DDBJ whole genome shotgun (WGS) entry which is preliminary data.</text>
</comment>
<dbReference type="GO" id="GO:0016779">
    <property type="term" value="F:nucleotidyltransferase activity"/>
    <property type="evidence" value="ECO:0007669"/>
    <property type="project" value="UniProtKB-KW"/>
</dbReference>
<feature type="domain" description="Cytidyltransferase-like" evidence="3">
    <location>
        <begin position="5"/>
        <end position="96"/>
    </location>
</feature>
<keyword evidence="1 4" id="KW-0808">Transferase</keyword>
<organism evidence="4 5">
    <name type="scientific">Sphingobacterium allocomposti</name>
    <dbReference type="NCBI Taxonomy" id="415956"/>
    <lineage>
        <taxon>Bacteria</taxon>
        <taxon>Pseudomonadati</taxon>
        <taxon>Bacteroidota</taxon>
        <taxon>Sphingobacteriia</taxon>
        <taxon>Sphingobacteriales</taxon>
        <taxon>Sphingobacteriaceae</taxon>
        <taxon>Sphingobacterium</taxon>
    </lineage>
</organism>
<name>A0A5S5DLK6_9SPHI</name>
<reference evidence="4 5" key="1">
    <citation type="submission" date="2019-07" db="EMBL/GenBank/DDBJ databases">
        <title>Genomic Encyclopedia of Archaeal and Bacterial Type Strains, Phase II (KMG-II): from individual species to whole genera.</title>
        <authorList>
            <person name="Goeker M."/>
        </authorList>
    </citation>
    <scope>NUCLEOTIDE SEQUENCE [LARGE SCALE GENOMIC DNA]</scope>
    <source>
        <strain evidence="4 5">DSM 18850</strain>
    </source>
</reference>
<keyword evidence="2 4" id="KW-0548">Nucleotidyltransferase</keyword>
<dbReference type="OrthoDB" id="9795543at2"/>
<gene>
    <name evidence="4" type="ORF">BC792_10596</name>
</gene>
<dbReference type="InterPro" id="IPR050385">
    <property type="entry name" value="Archaeal_FAD_synthase"/>
</dbReference>
<accession>A0A5S5DLK6</accession>
<dbReference type="InterPro" id="IPR004821">
    <property type="entry name" value="Cyt_trans-like"/>
</dbReference>
<dbReference type="InterPro" id="IPR014729">
    <property type="entry name" value="Rossmann-like_a/b/a_fold"/>
</dbReference>
<dbReference type="PANTHER" id="PTHR43793:SF1">
    <property type="entry name" value="FAD SYNTHASE"/>
    <property type="match status" value="1"/>
</dbReference>
<dbReference type="EMBL" id="VNHX01000005">
    <property type="protein sequence ID" value="TYP96605.1"/>
    <property type="molecule type" value="Genomic_DNA"/>
</dbReference>
<sequence length="169" mass="19394">MRIGITFGVFDLLHLGHLVMLEQAKRQCDYLIVGLKADSAHAADGGLQPAQTVVERFIKLEGCQYVDEIIPYESDDDILDMLQSLSVDVRFIGEEYRMIDFPGKDYCIEEGIELVYMKRKHRFSSQSLRQVVSRKESMRLQKVESDARSLSKSFHEEAAKSLYPLEESK</sequence>